<dbReference type="PIRSF" id="PIRSF006603">
    <property type="entry name" value="DinF"/>
    <property type="match status" value="1"/>
</dbReference>
<dbReference type="Pfam" id="PF01554">
    <property type="entry name" value="MatE"/>
    <property type="match status" value="2"/>
</dbReference>
<dbReference type="NCBIfam" id="TIGR00797">
    <property type="entry name" value="matE"/>
    <property type="match status" value="1"/>
</dbReference>
<comment type="similarity">
    <text evidence="3">Belongs to the multi antimicrobial extrusion (MATE) (TC 2.A.66.1) family.</text>
</comment>
<gene>
    <name evidence="14" type="ORF">KQI89_10240</name>
</gene>
<evidence type="ECO:0000256" key="10">
    <source>
        <dbReference type="ARBA" id="ARBA00023065"/>
    </source>
</evidence>
<feature type="transmembrane region" description="Helical" evidence="13">
    <location>
        <begin position="191"/>
        <end position="211"/>
    </location>
</feature>
<evidence type="ECO:0000256" key="2">
    <source>
        <dbReference type="ARBA" id="ARBA00004651"/>
    </source>
</evidence>
<feature type="transmembrane region" description="Helical" evidence="13">
    <location>
        <begin position="382"/>
        <end position="399"/>
    </location>
</feature>
<feature type="transmembrane region" description="Helical" evidence="13">
    <location>
        <begin position="164"/>
        <end position="185"/>
    </location>
</feature>
<evidence type="ECO:0000256" key="4">
    <source>
        <dbReference type="ARBA" id="ARBA00020268"/>
    </source>
</evidence>
<name>A0ABS6F0X3_9CLOT</name>
<keyword evidence="9 13" id="KW-1133">Transmembrane helix</keyword>
<evidence type="ECO:0000256" key="1">
    <source>
        <dbReference type="ARBA" id="ARBA00003408"/>
    </source>
</evidence>
<dbReference type="InterPro" id="IPR002528">
    <property type="entry name" value="MATE_fam"/>
</dbReference>
<dbReference type="PANTHER" id="PTHR43298">
    <property type="entry name" value="MULTIDRUG RESISTANCE PROTEIN NORM-RELATED"/>
    <property type="match status" value="1"/>
</dbReference>
<keyword evidence="6" id="KW-0050">Antiport</keyword>
<evidence type="ECO:0000313" key="14">
    <source>
        <dbReference type="EMBL" id="MBU5592139.1"/>
    </source>
</evidence>
<dbReference type="EMBL" id="JAHLQL010000003">
    <property type="protein sequence ID" value="MBU5592139.1"/>
    <property type="molecule type" value="Genomic_DNA"/>
</dbReference>
<evidence type="ECO:0000256" key="7">
    <source>
        <dbReference type="ARBA" id="ARBA00022475"/>
    </source>
</evidence>
<feature type="transmembrane region" description="Helical" evidence="13">
    <location>
        <begin position="12"/>
        <end position="30"/>
    </location>
</feature>
<keyword evidence="15" id="KW-1185">Reference proteome</keyword>
<dbReference type="Proteomes" id="UP000736583">
    <property type="component" value="Unassembled WGS sequence"/>
</dbReference>
<dbReference type="CDD" id="cd13138">
    <property type="entry name" value="MATE_yoeA_like"/>
    <property type="match status" value="1"/>
</dbReference>
<reference evidence="14 15" key="1">
    <citation type="submission" date="2021-06" db="EMBL/GenBank/DDBJ databases">
        <authorList>
            <person name="Sun Q."/>
            <person name="Li D."/>
        </authorList>
    </citation>
    <scope>NUCLEOTIDE SEQUENCE [LARGE SCALE GENOMIC DNA]</scope>
    <source>
        <strain evidence="14 15">MSJ-4</strain>
    </source>
</reference>
<comment type="caution">
    <text evidence="14">The sequence shown here is derived from an EMBL/GenBank/DDBJ whole genome shotgun (WGS) entry which is preliminary data.</text>
</comment>
<proteinExistence type="inferred from homology"/>
<evidence type="ECO:0000256" key="6">
    <source>
        <dbReference type="ARBA" id="ARBA00022449"/>
    </source>
</evidence>
<evidence type="ECO:0000313" key="15">
    <source>
        <dbReference type="Proteomes" id="UP000736583"/>
    </source>
</evidence>
<feature type="transmembrane region" description="Helical" evidence="13">
    <location>
        <begin position="280"/>
        <end position="300"/>
    </location>
</feature>
<dbReference type="InterPro" id="IPR050222">
    <property type="entry name" value="MATE_MdtK"/>
</dbReference>
<evidence type="ECO:0000256" key="12">
    <source>
        <dbReference type="ARBA" id="ARBA00031636"/>
    </source>
</evidence>
<keyword evidence="8 13" id="KW-0812">Transmembrane</keyword>
<dbReference type="InterPro" id="IPR048279">
    <property type="entry name" value="MdtK-like"/>
</dbReference>
<feature type="transmembrane region" description="Helical" evidence="13">
    <location>
        <begin position="238"/>
        <end position="260"/>
    </location>
</feature>
<feature type="transmembrane region" description="Helical" evidence="13">
    <location>
        <begin position="133"/>
        <end position="157"/>
    </location>
</feature>
<evidence type="ECO:0000256" key="9">
    <source>
        <dbReference type="ARBA" id="ARBA00022989"/>
    </source>
</evidence>
<evidence type="ECO:0000256" key="13">
    <source>
        <dbReference type="SAM" id="Phobius"/>
    </source>
</evidence>
<organism evidence="14 15">
    <name type="scientific">Clostridium simiarum</name>
    <dbReference type="NCBI Taxonomy" id="2841506"/>
    <lineage>
        <taxon>Bacteria</taxon>
        <taxon>Bacillati</taxon>
        <taxon>Bacillota</taxon>
        <taxon>Clostridia</taxon>
        <taxon>Eubacteriales</taxon>
        <taxon>Clostridiaceae</taxon>
        <taxon>Clostridium</taxon>
    </lineage>
</organism>
<evidence type="ECO:0000256" key="5">
    <source>
        <dbReference type="ARBA" id="ARBA00022448"/>
    </source>
</evidence>
<evidence type="ECO:0000256" key="3">
    <source>
        <dbReference type="ARBA" id="ARBA00010199"/>
    </source>
</evidence>
<comment type="function">
    <text evidence="1">Multidrug efflux pump.</text>
</comment>
<feature type="transmembrane region" description="Helical" evidence="13">
    <location>
        <begin position="354"/>
        <end position="375"/>
    </location>
</feature>
<comment type="subcellular location">
    <subcellularLocation>
        <location evidence="2">Cell membrane</location>
        <topology evidence="2">Multi-pass membrane protein</topology>
    </subcellularLocation>
</comment>
<keyword evidence="5" id="KW-0813">Transport</keyword>
<accession>A0ABS6F0X3</accession>
<evidence type="ECO:0000256" key="11">
    <source>
        <dbReference type="ARBA" id="ARBA00023136"/>
    </source>
</evidence>
<feature type="transmembrane region" description="Helical" evidence="13">
    <location>
        <begin position="411"/>
        <end position="431"/>
    </location>
</feature>
<feature type="transmembrane region" description="Helical" evidence="13">
    <location>
        <begin position="56"/>
        <end position="81"/>
    </location>
</feature>
<evidence type="ECO:0000256" key="8">
    <source>
        <dbReference type="ARBA" id="ARBA00022692"/>
    </source>
</evidence>
<dbReference type="PANTHER" id="PTHR43298:SF2">
    <property type="entry name" value="FMN_FAD EXPORTER YEEO-RELATED"/>
    <property type="match status" value="1"/>
</dbReference>
<feature type="transmembrane region" description="Helical" evidence="13">
    <location>
        <begin position="93"/>
        <end position="113"/>
    </location>
</feature>
<protein>
    <recommendedName>
        <fullName evidence="4">Probable multidrug resistance protein NorM</fullName>
    </recommendedName>
    <alternativeName>
        <fullName evidence="12">Multidrug-efflux transporter</fullName>
    </alternativeName>
</protein>
<dbReference type="RefSeq" id="WP_216456999.1">
    <property type="nucleotide sequence ID" value="NZ_JAHLQL010000003.1"/>
</dbReference>
<feature type="transmembrane region" description="Helical" evidence="13">
    <location>
        <begin position="312"/>
        <end position="334"/>
    </location>
</feature>
<sequence>MKDMTKGSEAKLIFNFALPMFIGNIFQQLYNTVDSVIVGRALGKEALGAVGASNPIMFLLISLIIGVAMGSSILISQYFGARDMDKVKKTIDTAYIFLFIASIAVTIVGVIFSGPILRFMKTPDSIIHQAKSYLNVIFIGIIAMFGYNSISAILRGLGDSKTPLIFLIISTVINIVLDIVFVLVFNWGVAGAAWATVIAQTCSFIFGIHHLNKTHDVFKFNVRDMKFDNKIFKESIRIGLPSGVQQMLFSFGMIAMQTMVNKFGADTVAAFTAASRVDTFASMPIMNFGAAISTFVAQNIGAGKMERVKKGYGSTLVMSTVICLIITIAMQLWGTNLVRLFNKDPRVTVIGTEYLKIISIFYVVISAMFITNGVLRGAGDTIFPMINSILSLWLIRIPIAYTLSPRLGSKGIWWSMPIAWSFGLVLTYSYYRLGRWKKKIKYIQNKEDDNSSEIEFVSN</sequence>
<keyword evidence="11 13" id="KW-0472">Membrane</keyword>
<keyword evidence="7" id="KW-1003">Cell membrane</keyword>
<keyword evidence="10" id="KW-0406">Ion transport</keyword>